<dbReference type="GO" id="GO:0006508">
    <property type="term" value="P:proteolysis"/>
    <property type="evidence" value="ECO:0007669"/>
    <property type="project" value="UniProtKB-KW"/>
</dbReference>
<keyword evidence="3" id="KW-0645">Protease</keyword>
<dbReference type="Proteomes" id="UP000694580">
    <property type="component" value="Chromosome 7"/>
</dbReference>
<dbReference type="SMART" id="SM01179">
    <property type="entry name" value="DUF862"/>
    <property type="match status" value="1"/>
</dbReference>
<dbReference type="GO" id="GO:0070646">
    <property type="term" value="P:protein modification by small protein removal"/>
    <property type="evidence" value="ECO:0007669"/>
    <property type="project" value="TreeGrafter"/>
</dbReference>
<feature type="domain" description="PPPDE" evidence="6">
    <location>
        <begin position="8"/>
        <end position="149"/>
    </location>
</feature>
<evidence type="ECO:0000313" key="7">
    <source>
        <dbReference type="Ensembl" id="ENSDCDP00010024842.1"/>
    </source>
</evidence>
<reference evidence="7 8" key="1">
    <citation type="submission" date="2020-06" db="EMBL/GenBank/DDBJ databases">
        <authorList>
            <consortium name="Wellcome Sanger Institute Data Sharing"/>
        </authorList>
    </citation>
    <scope>NUCLEOTIDE SEQUENCE [LARGE SCALE GENOMIC DNA]</scope>
</reference>
<evidence type="ECO:0000256" key="2">
    <source>
        <dbReference type="ARBA" id="ARBA00012423"/>
    </source>
</evidence>
<dbReference type="InterPro" id="IPR042266">
    <property type="entry name" value="PPPDE_sf"/>
</dbReference>
<organism evidence="7 8">
    <name type="scientific">Denticeps clupeoides</name>
    <name type="common">denticle herring</name>
    <dbReference type="NCBI Taxonomy" id="299321"/>
    <lineage>
        <taxon>Eukaryota</taxon>
        <taxon>Metazoa</taxon>
        <taxon>Chordata</taxon>
        <taxon>Craniata</taxon>
        <taxon>Vertebrata</taxon>
        <taxon>Euteleostomi</taxon>
        <taxon>Actinopterygii</taxon>
        <taxon>Neopterygii</taxon>
        <taxon>Teleostei</taxon>
        <taxon>Clupei</taxon>
        <taxon>Clupeiformes</taxon>
        <taxon>Denticipitoidei</taxon>
        <taxon>Denticipitidae</taxon>
        <taxon>Denticeps</taxon>
    </lineage>
</organism>
<dbReference type="Pfam" id="PF05903">
    <property type="entry name" value="Peptidase_C97"/>
    <property type="match status" value="1"/>
</dbReference>
<dbReference type="EC" id="3.1.2.22" evidence="2"/>
<evidence type="ECO:0000256" key="3">
    <source>
        <dbReference type="ARBA" id="ARBA00022670"/>
    </source>
</evidence>
<evidence type="ECO:0000256" key="1">
    <source>
        <dbReference type="ARBA" id="ARBA00008140"/>
    </source>
</evidence>
<evidence type="ECO:0000259" key="6">
    <source>
        <dbReference type="PROSITE" id="PS51858"/>
    </source>
</evidence>
<comment type="catalytic activity">
    <reaction evidence="5">
        <text>S-hexadecanoyl-L-cysteinyl-[protein] + H2O = L-cysteinyl-[protein] + hexadecanoate + H(+)</text>
        <dbReference type="Rhea" id="RHEA:19233"/>
        <dbReference type="Rhea" id="RHEA-COMP:10131"/>
        <dbReference type="Rhea" id="RHEA-COMP:11032"/>
        <dbReference type="ChEBI" id="CHEBI:7896"/>
        <dbReference type="ChEBI" id="CHEBI:15377"/>
        <dbReference type="ChEBI" id="CHEBI:15378"/>
        <dbReference type="ChEBI" id="CHEBI:29950"/>
        <dbReference type="ChEBI" id="CHEBI:74151"/>
        <dbReference type="EC" id="3.1.2.22"/>
    </reaction>
    <physiologicalReaction direction="left-to-right" evidence="5">
        <dbReference type="Rhea" id="RHEA:19234"/>
    </physiologicalReaction>
</comment>
<dbReference type="PANTHER" id="PTHR12378">
    <property type="entry name" value="DESUMOYLATING ISOPEPTIDASE"/>
    <property type="match status" value="1"/>
</dbReference>
<dbReference type="GO" id="GO:0008474">
    <property type="term" value="F:palmitoyl-(protein) hydrolase activity"/>
    <property type="evidence" value="ECO:0007669"/>
    <property type="project" value="UniProtKB-EC"/>
</dbReference>
<dbReference type="GO" id="GO:0008233">
    <property type="term" value="F:peptidase activity"/>
    <property type="evidence" value="ECO:0007669"/>
    <property type="project" value="UniProtKB-KW"/>
</dbReference>
<dbReference type="Gene3D" id="3.90.1720.30">
    <property type="entry name" value="PPPDE domains"/>
    <property type="match status" value="1"/>
</dbReference>
<keyword evidence="4" id="KW-0378">Hydrolase</keyword>
<dbReference type="PROSITE" id="PS51858">
    <property type="entry name" value="PPPDE"/>
    <property type="match status" value="1"/>
</dbReference>
<evidence type="ECO:0000256" key="5">
    <source>
        <dbReference type="ARBA" id="ARBA00047409"/>
    </source>
</evidence>
<evidence type="ECO:0000313" key="8">
    <source>
        <dbReference type="Proteomes" id="UP000694580"/>
    </source>
</evidence>
<dbReference type="InterPro" id="IPR008580">
    <property type="entry name" value="PPPDE_dom"/>
</dbReference>
<dbReference type="AlphaFoldDB" id="A0AAY4BW85"/>
<name>A0AAY4BW85_9TELE</name>
<proteinExistence type="inferred from homology"/>
<evidence type="ECO:0000256" key="4">
    <source>
        <dbReference type="ARBA" id="ARBA00022801"/>
    </source>
</evidence>
<dbReference type="GeneTree" id="ENSGT00730000111100"/>
<reference evidence="7" key="2">
    <citation type="submission" date="2025-08" db="UniProtKB">
        <authorList>
            <consortium name="Ensembl"/>
        </authorList>
    </citation>
    <scope>IDENTIFICATION</scope>
</reference>
<protein>
    <recommendedName>
        <fullName evidence="2">palmitoyl-protein hydrolase</fullName>
        <ecNumber evidence="2">3.1.2.22</ecNumber>
    </recommendedName>
</protein>
<comment type="similarity">
    <text evidence="1">Belongs to the DeSI family.</text>
</comment>
<dbReference type="Ensembl" id="ENSDCDT00010030840.1">
    <property type="protein sequence ID" value="ENSDCDP00010024842.1"/>
    <property type="gene ID" value="ENSDCDG00010015861.1"/>
</dbReference>
<gene>
    <name evidence="7" type="primary">desi1a</name>
</gene>
<accession>A0AAY4BW85</accession>
<dbReference type="PANTHER" id="PTHR12378:SF7">
    <property type="entry name" value="DESUMOYLATING ISOPEPTIDASE 1"/>
    <property type="match status" value="1"/>
</dbReference>
<reference evidence="7" key="3">
    <citation type="submission" date="2025-09" db="UniProtKB">
        <authorList>
            <consortium name="Ensembl"/>
        </authorList>
    </citation>
    <scope>IDENTIFICATION</scope>
</reference>
<keyword evidence="8" id="KW-1185">Reference proteome</keyword>
<sequence length="168" mass="18391">MEQTSAAFSVQLYIYDLSRGMARQLSPIMLGEERGPRHTSIVVYGEEFFFGGVGISSCPPGGTMLGPPDNVVELGSTEVNEEIFMDYLSSLGETAYRGERYRLFEHNCNTFSNEVAQFLTGHKIPSYITDLPSEVLSTPFGQVLRPILDSIHIAPPGGNVINGPQNNS</sequence>